<evidence type="ECO:0000313" key="1">
    <source>
        <dbReference type="EMBL" id="ANU75875.1"/>
    </source>
</evidence>
<keyword evidence="2" id="KW-1185">Reference proteome</keyword>
<dbReference type="RefSeq" id="WP_065542055.1">
    <property type="nucleotide sequence ID" value="NZ_CP015405.2"/>
</dbReference>
<dbReference type="EMBL" id="CP015405">
    <property type="protein sequence ID" value="ANU75875.1"/>
    <property type="molecule type" value="Genomic_DNA"/>
</dbReference>
<name>A0A1C7I8D9_9FIRM</name>
<reference evidence="1" key="1">
    <citation type="submission" date="2017-04" db="EMBL/GenBank/DDBJ databases">
        <title>Complete Genome Sequences of Twelve Strains of a Stable Defined Moderately Diverse Mouse Microbiota 2 (sDMDMm2).</title>
        <authorList>
            <person name="Uchimura Y."/>
            <person name="Wyss M."/>
            <person name="Brugiroux S."/>
            <person name="Limenitakis J.P."/>
            <person name="Stecher B."/>
            <person name="McCoy K.D."/>
            <person name="Macpherson A.J."/>
        </authorList>
    </citation>
    <scope>NUCLEOTIDE SEQUENCE</scope>
    <source>
        <strain evidence="1">YL58</strain>
    </source>
</reference>
<accession>A0A1C7I8D9</accession>
<dbReference type="Proteomes" id="UP000092574">
    <property type="component" value="Chromosome"/>
</dbReference>
<dbReference type="AlphaFoldDB" id="A0A1C7I8D9"/>
<dbReference type="KEGG" id="byl:A4V09_08905"/>
<gene>
    <name evidence="1" type="ORF">A4V09_08905</name>
</gene>
<sequence>MDTNTTLSNILQEELLYFYNHIRDYDEKRNIDTAIVDDVYAKVLEYDMCVAQKDAVMKIGAALNNSNGTVIFAPTRDKTTLVVLSKQVLPKKDLNDVHGTVLHELTHAHDFYDYADFLQISDHNALFNSQYYNAFFTGQNFMLGESDIKDL</sequence>
<proteinExistence type="predicted"/>
<evidence type="ECO:0000313" key="2">
    <source>
        <dbReference type="Proteomes" id="UP000092574"/>
    </source>
</evidence>
<dbReference type="OrthoDB" id="9819249at2"/>
<organism evidence="1 2">
    <name type="scientific">Blautia pseudococcoides</name>
    <dbReference type="NCBI Taxonomy" id="1796616"/>
    <lineage>
        <taxon>Bacteria</taxon>
        <taxon>Bacillati</taxon>
        <taxon>Bacillota</taxon>
        <taxon>Clostridia</taxon>
        <taxon>Lachnospirales</taxon>
        <taxon>Lachnospiraceae</taxon>
        <taxon>Blautia</taxon>
    </lineage>
</organism>
<protein>
    <submittedName>
        <fullName evidence="1">Uncharacterized protein</fullName>
    </submittedName>
</protein>